<keyword evidence="6 11" id="KW-1133">Transmembrane helix</keyword>
<dbReference type="InterPro" id="IPR037673">
    <property type="entry name" value="MSC/AndL"/>
</dbReference>
<accession>A0A9P6RSM7</accession>
<dbReference type="GO" id="GO:0005886">
    <property type="term" value="C:plasma membrane"/>
    <property type="evidence" value="ECO:0007669"/>
    <property type="project" value="UniProtKB-SubCell"/>
</dbReference>
<comment type="similarity">
    <text evidence="2">Belongs to the MscL family.</text>
</comment>
<dbReference type="GO" id="GO:0008381">
    <property type="term" value="F:mechanosensitive monoatomic ion channel activity"/>
    <property type="evidence" value="ECO:0007669"/>
    <property type="project" value="InterPro"/>
</dbReference>
<evidence type="ECO:0000313" key="13">
    <source>
        <dbReference type="Proteomes" id="UP000738325"/>
    </source>
</evidence>
<dbReference type="SUPFAM" id="SSF81330">
    <property type="entry name" value="Gated mechanosensitive channel"/>
    <property type="match status" value="1"/>
</dbReference>
<dbReference type="NCBIfam" id="TIGR00220">
    <property type="entry name" value="mscL"/>
    <property type="match status" value="1"/>
</dbReference>
<keyword evidence="3" id="KW-0813">Transport</keyword>
<dbReference type="PANTHER" id="PTHR30266">
    <property type="entry name" value="MECHANOSENSITIVE CHANNEL MSCL"/>
    <property type="match status" value="1"/>
</dbReference>
<keyword evidence="13" id="KW-1185">Reference proteome</keyword>
<name>A0A9P6RSM7_9FUNG</name>
<evidence type="ECO:0000256" key="7">
    <source>
        <dbReference type="ARBA" id="ARBA00023065"/>
    </source>
</evidence>
<feature type="region of interest" description="Disordered" evidence="10">
    <location>
        <begin position="1"/>
        <end position="71"/>
    </location>
</feature>
<keyword evidence="5 11" id="KW-0812">Transmembrane</keyword>
<protein>
    <recommendedName>
        <fullName evidence="14">Large-conductance mechanosensitive channel</fullName>
    </recommendedName>
</protein>
<evidence type="ECO:0000256" key="11">
    <source>
        <dbReference type="SAM" id="Phobius"/>
    </source>
</evidence>
<evidence type="ECO:0000256" key="5">
    <source>
        <dbReference type="ARBA" id="ARBA00022692"/>
    </source>
</evidence>
<dbReference type="InterPro" id="IPR036019">
    <property type="entry name" value="MscL_channel"/>
</dbReference>
<evidence type="ECO:0000256" key="2">
    <source>
        <dbReference type="ARBA" id="ARBA00007254"/>
    </source>
</evidence>
<evidence type="ECO:0008006" key="14">
    <source>
        <dbReference type="Google" id="ProtNLM"/>
    </source>
</evidence>
<dbReference type="Pfam" id="PF01741">
    <property type="entry name" value="MscL"/>
    <property type="match status" value="1"/>
</dbReference>
<dbReference type="EMBL" id="JAAAIP010000034">
    <property type="protein sequence ID" value="KAG0328437.1"/>
    <property type="molecule type" value="Genomic_DNA"/>
</dbReference>
<proteinExistence type="inferred from homology"/>
<keyword evidence="9" id="KW-0407">Ion channel</keyword>
<dbReference type="InterPro" id="IPR019823">
    <property type="entry name" value="Mechanosensitive_channel_CS"/>
</dbReference>
<reference evidence="12" key="1">
    <citation type="journal article" date="2020" name="Fungal Divers.">
        <title>Resolving the Mortierellaceae phylogeny through synthesis of multi-gene phylogenetics and phylogenomics.</title>
        <authorList>
            <person name="Vandepol N."/>
            <person name="Liber J."/>
            <person name="Desiro A."/>
            <person name="Na H."/>
            <person name="Kennedy M."/>
            <person name="Barry K."/>
            <person name="Grigoriev I.V."/>
            <person name="Miller A.N."/>
            <person name="O'Donnell K."/>
            <person name="Stajich J.E."/>
            <person name="Bonito G."/>
        </authorList>
    </citation>
    <scope>NUCLEOTIDE SEQUENCE</scope>
    <source>
        <strain evidence="12">REB-010B</strain>
    </source>
</reference>
<gene>
    <name evidence="12" type="ORF">BGZ99_005302</name>
</gene>
<evidence type="ECO:0000256" key="10">
    <source>
        <dbReference type="SAM" id="MobiDB-lite"/>
    </source>
</evidence>
<dbReference type="PROSITE" id="PS01327">
    <property type="entry name" value="MSCL"/>
    <property type="match status" value="1"/>
</dbReference>
<keyword evidence="8 11" id="KW-0472">Membrane</keyword>
<evidence type="ECO:0000256" key="8">
    <source>
        <dbReference type="ARBA" id="ARBA00023136"/>
    </source>
</evidence>
<evidence type="ECO:0000256" key="6">
    <source>
        <dbReference type="ARBA" id="ARBA00022989"/>
    </source>
</evidence>
<feature type="compositionally biased region" description="Low complexity" evidence="10">
    <location>
        <begin position="1"/>
        <end position="26"/>
    </location>
</feature>
<evidence type="ECO:0000256" key="4">
    <source>
        <dbReference type="ARBA" id="ARBA00022475"/>
    </source>
</evidence>
<dbReference type="HAMAP" id="MF_00115">
    <property type="entry name" value="MscL"/>
    <property type="match status" value="1"/>
</dbReference>
<keyword evidence="4" id="KW-1003">Cell membrane</keyword>
<dbReference type="AlphaFoldDB" id="A0A9P6RSM7"/>
<organism evidence="12 13">
    <name type="scientific">Dissophora globulifera</name>
    <dbReference type="NCBI Taxonomy" id="979702"/>
    <lineage>
        <taxon>Eukaryota</taxon>
        <taxon>Fungi</taxon>
        <taxon>Fungi incertae sedis</taxon>
        <taxon>Mucoromycota</taxon>
        <taxon>Mortierellomycotina</taxon>
        <taxon>Mortierellomycetes</taxon>
        <taxon>Mortierellales</taxon>
        <taxon>Mortierellaceae</taxon>
        <taxon>Dissophora</taxon>
    </lineage>
</organism>
<dbReference type="Proteomes" id="UP000738325">
    <property type="component" value="Unassembled WGS sequence"/>
</dbReference>
<feature type="transmembrane region" description="Helical" evidence="11">
    <location>
        <begin position="143"/>
        <end position="164"/>
    </location>
</feature>
<feature type="transmembrane region" description="Helical" evidence="11">
    <location>
        <begin position="220"/>
        <end position="238"/>
    </location>
</feature>
<dbReference type="InterPro" id="IPR001185">
    <property type="entry name" value="MS_channel"/>
</dbReference>
<keyword evidence="7" id="KW-0406">Ion transport</keyword>
<evidence type="ECO:0000256" key="1">
    <source>
        <dbReference type="ARBA" id="ARBA00004651"/>
    </source>
</evidence>
<evidence type="ECO:0000256" key="9">
    <source>
        <dbReference type="ARBA" id="ARBA00023303"/>
    </source>
</evidence>
<dbReference type="PANTHER" id="PTHR30266:SF2">
    <property type="entry name" value="LARGE-CONDUCTANCE MECHANOSENSITIVE CHANNEL"/>
    <property type="match status" value="1"/>
</dbReference>
<dbReference type="OrthoDB" id="10010920at2759"/>
<comment type="caution">
    <text evidence="12">The sequence shown here is derived from an EMBL/GenBank/DDBJ whole genome shotgun (WGS) entry which is preliminary data.</text>
</comment>
<evidence type="ECO:0000313" key="12">
    <source>
        <dbReference type="EMBL" id="KAG0328437.1"/>
    </source>
</evidence>
<evidence type="ECO:0000256" key="3">
    <source>
        <dbReference type="ARBA" id="ARBA00022448"/>
    </source>
</evidence>
<comment type="subcellular location">
    <subcellularLocation>
        <location evidence="1">Cell membrane</location>
        <topology evidence="1">Multi-pass membrane protein</topology>
    </subcellularLocation>
</comment>
<dbReference type="Gene3D" id="1.10.1200.120">
    <property type="entry name" value="Large-conductance mechanosensitive channel, MscL, domain 1"/>
    <property type="match status" value="1"/>
</dbReference>
<sequence length="307" mass="33016">MSNYNRNYSNNNNNGSNNGGSYNNNGHYDAQPSSSLYHQGREEDYHPLQQQQSQQQLEYGEDPAAKAKKRTVNPVKAVAGGISHGTHAVAGGVAYGANAVRGGISNVEKGVSTVGTKLNTVPVVSHGVSFFSDYRKFMDRGNVMDLAVAVVIGAAFTAIVTSLVNDIITPVIALASGKNLDENFIILRHTTNATAAALGPPATRQQAKDAGNITWNWGNFVQTVINFFIISGCIFLLVKAYQMARNNKAAVTEKKCDYCLKGAPLNAVRCPTCTTWLDWDAYTKVANLKRAAGGQKVESPFMDPTGH</sequence>